<dbReference type="GO" id="GO:0004359">
    <property type="term" value="F:glutaminase activity"/>
    <property type="evidence" value="ECO:0007669"/>
    <property type="project" value="UniProtKB-EC"/>
</dbReference>
<reference evidence="15" key="1">
    <citation type="journal article" date="2020" name="mSystems">
        <title>Genome- and Community-Level Interaction Insights into Carbon Utilization and Element Cycling Functions of Hydrothermarchaeota in Hydrothermal Sediment.</title>
        <authorList>
            <person name="Zhou Z."/>
            <person name="Liu Y."/>
            <person name="Xu W."/>
            <person name="Pan J."/>
            <person name="Luo Z.H."/>
            <person name="Li M."/>
        </authorList>
    </citation>
    <scope>NUCLEOTIDE SEQUENCE [LARGE SCALE GENOMIC DNA]</scope>
    <source>
        <strain evidence="15">SpSt-1257</strain>
    </source>
</reference>
<evidence type="ECO:0000256" key="10">
    <source>
        <dbReference type="ARBA" id="ARBA00047838"/>
    </source>
</evidence>
<dbReference type="PANTHER" id="PTHR42701">
    <property type="entry name" value="IMIDAZOLE GLYCEROL PHOSPHATE SYNTHASE SUBUNIT HISH"/>
    <property type="match status" value="1"/>
</dbReference>
<comment type="subcellular location">
    <subcellularLocation>
        <location evidence="1 12">Cytoplasm</location>
    </subcellularLocation>
</comment>
<keyword evidence="9 12" id="KW-0456">Lyase</keyword>
<evidence type="ECO:0000256" key="9">
    <source>
        <dbReference type="ARBA" id="ARBA00023239"/>
    </source>
</evidence>
<feature type="active site" evidence="12 13">
    <location>
        <position position="183"/>
    </location>
</feature>
<dbReference type="GO" id="GO:0000105">
    <property type="term" value="P:L-histidine biosynthetic process"/>
    <property type="evidence" value="ECO:0007669"/>
    <property type="project" value="UniProtKB-UniRule"/>
</dbReference>
<dbReference type="InterPro" id="IPR017926">
    <property type="entry name" value="GATASE"/>
</dbReference>
<comment type="subunit">
    <text evidence="3 12">Heterodimer of HisH and HisF.</text>
</comment>
<dbReference type="GO" id="GO:0000107">
    <property type="term" value="F:imidazoleglycerol-phosphate synthase activity"/>
    <property type="evidence" value="ECO:0007669"/>
    <property type="project" value="UniProtKB-UniRule"/>
</dbReference>
<evidence type="ECO:0000313" key="15">
    <source>
        <dbReference type="EMBL" id="HEV09621.1"/>
    </source>
</evidence>
<dbReference type="Pfam" id="PF00117">
    <property type="entry name" value="GATase"/>
    <property type="match status" value="1"/>
</dbReference>
<dbReference type="Proteomes" id="UP000885621">
    <property type="component" value="Unassembled WGS sequence"/>
</dbReference>
<accession>A0A832DS60</accession>
<dbReference type="NCBIfam" id="TIGR01855">
    <property type="entry name" value="IMP_synth_hisH"/>
    <property type="match status" value="1"/>
</dbReference>
<dbReference type="InterPro" id="IPR010139">
    <property type="entry name" value="Imidazole-glycPsynth_HisH"/>
</dbReference>
<dbReference type="HAMAP" id="MF_00278">
    <property type="entry name" value="HisH"/>
    <property type="match status" value="1"/>
</dbReference>
<evidence type="ECO:0000256" key="13">
    <source>
        <dbReference type="PIRSR" id="PIRSR000495-1"/>
    </source>
</evidence>
<dbReference type="UniPathway" id="UPA00031">
    <property type="reaction ID" value="UER00010"/>
</dbReference>
<dbReference type="FunFam" id="3.40.50.880:FF:000009">
    <property type="entry name" value="Imidazole glycerol phosphate synthase subunit HisH"/>
    <property type="match status" value="1"/>
</dbReference>
<dbReference type="Gene3D" id="3.40.50.880">
    <property type="match status" value="1"/>
</dbReference>
<comment type="catalytic activity">
    <reaction evidence="10 12">
        <text>5-[(5-phospho-1-deoxy-D-ribulos-1-ylimino)methylamino]-1-(5-phospho-beta-D-ribosyl)imidazole-4-carboxamide + L-glutamine = D-erythro-1-(imidazol-4-yl)glycerol 3-phosphate + 5-amino-1-(5-phospho-beta-D-ribosyl)imidazole-4-carboxamide + L-glutamate + H(+)</text>
        <dbReference type="Rhea" id="RHEA:24793"/>
        <dbReference type="ChEBI" id="CHEBI:15378"/>
        <dbReference type="ChEBI" id="CHEBI:29985"/>
        <dbReference type="ChEBI" id="CHEBI:58278"/>
        <dbReference type="ChEBI" id="CHEBI:58359"/>
        <dbReference type="ChEBI" id="CHEBI:58475"/>
        <dbReference type="ChEBI" id="CHEBI:58525"/>
        <dbReference type="EC" id="4.3.2.10"/>
    </reaction>
</comment>
<feature type="active site" description="Nucleophile" evidence="12 13">
    <location>
        <position position="79"/>
    </location>
</feature>
<evidence type="ECO:0000259" key="14">
    <source>
        <dbReference type="Pfam" id="PF00117"/>
    </source>
</evidence>
<dbReference type="AlphaFoldDB" id="A0A832DS60"/>
<dbReference type="EMBL" id="DSFC01000250">
    <property type="protein sequence ID" value="HEV09621.1"/>
    <property type="molecule type" value="Genomic_DNA"/>
</dbReference>
<dbReference type="InterPro" id="IPR029062">
    <property type="entry name" value="Class_I_gatase-like"/>
</dbReference>
<dbReference type="PIRSF" id="PIRSF000495">
    <property type="entry name" value="Amidotransf_hisH"/>
    <property type="match status" value="1"/>
</dbReference>
<dbReference type="PANTHER" id="PTHR42701:SF1">
    <property type="entry name" value="IMIDAZOLE GLYCEROL PHOSPHATE SYNTHASE SUBUNIT HISH"/>
    <property type="match status" value="1"/>
</dbReference>
<evidence type="ECO:0000256" key="4">
    <source>
        <dbReference type="ARBA" id="ARBA00022490"/>
    </source>
</evidence>
<evidence type="ECO:0000256" key="3">
    <source>
        <dbReference type="ARBA" id="ARBA00011152"/>
    </source>
</evidence>
<dbReference type="GO" id="GO:0016829">
    <property type="term" value="F:lyase activity"/>
    <property type="evidence" value="ECO:0007669"/>
    <property type="project" value="UniProtKB-KW"/>
</dbReference>
<comment type="caution">
    <text evidence="15">The sequence shown here is derived from an EMBL/GenBank/DDBJ whole genome shotgun (WGS) entry which is preliminary data.</text>
</comment>
<evidence type="ECO:0000256" key="5">
    <source>
        <dbReference type="ARBA" id="ARBA00022605"/>
    </source>
</evidence>
<evidence type="ECO:0000256" key="2">
    <source>
        <dbReference type="ARBA" id="ARBA00005091"/>
    </source>
</evidence>
<comment type="function">
    <text evidence="12">IGPS catalyzes the conversion of PRFAR and glutamine to IGP, AICAR and glutamate. The HisH subunit catalyzes the hydrolysis of glutamine to glutamate and ammonia as part of the synthesis of IGP and AICAR. The resulting ammonia molecule is channeled to the active site of HisF.</text>
</comment>
<keyword evidence="4 12" id="KW-0963">Cytoplasm</keyword>
<evidence type="ECO:0000256" key="7">
    <source>
        <dbReference type="ARBA" id="ARBA00022962"/>
    </source>
</evidence>
<dbReference type="PROSITE" id="PS51273">
    <property type="entry name" value="GATASE_TYPE_1"/>
    <property type="match status" value="1"/>
</dbReference>
<protein>
    <recommendedName>
        <fullName evidence="12">Imidazole glycerol phosphate synthase subunit HisH</fullName>
        <ecNumber evidence="12">4.3.2.10</ecNumber>
    </recommendedName>
    <alternativeName>
        <fullName evidence="12">IGP synthase glutaminase subunit</fullName>
        <ecNumber evidence="12">3.5.1.2</ecNumber>
    </alternativeName>
    <alternativeName>
        <fullName evidence="12">IGP synthase subunit HisH</fullName>
    </alternativeName>
    <alternativeName>
        <fullName evidence="12">ImGP synthase subunit HisH</fullName>
        <shortName evidence="12">IGPS subunit HisH</shortName>
    </alternativeName>
</protein>
<sequence length="207" mass="23369">MIALVDYGMGNLRSVEKALEKVGFQVKRTSNPEDIEKVDAVVVPGVGAFGDAIHNLKRLGLKEKIVKAINEGKPYLGICLGLQILFEYGYEFGSHEGLAVVKGSVVRFDEKLPIKIPHMGWNQIHIQKESKMFEGIKDGEFFYFVHSYYCKPEDQNVIATTTDYGIDFCSSIELGNVWAVQFHPEKSQKAGLKLLENFKNFVYNRKS</sequence>
<evidence type="ECO:0000256" key="12">
    <source>
        <dbReference type="HAMAP-Rule" id="MF_00278"/>
    </source>
</evidence>
<dbReference type="GO" id="GO:0005737">
    <property type="term" value="C:cytoplasm"/>
    <property type="evidence" value="ECO:0007669"/>
    <property type="project" value="UniProtKB-SubCell"/>
</dbReference>
<feature type="domain" description="Glutamine amidotransferase" evidence="14">
    <location>
        <begin position="4"/>
        <end position="198"/>
    </location>
</feature>
<evidence type="ECO:0000256" key="11">
    <source>
        <dbReference type="ARBA" id="ARBA00049534"/>
    </source>
</evidence>
<dbReference type="EC" id="4.3.2.10" evidence="12"/>
<keyword evidence="8 12" id="KW-0368">Histidine biosynthesis</keyword>
<keyword evidence="5 12" id="KW-0028">Amino-acid biosynthesis</keyword>
<evidence type="ECO:0000256" key="6">
    <source>
        <dbReference type="ARBA" id="ARBA00022801"/>
    </source>
</evidence>
<dbReference type="SUPFAM" id="SSF52317">
    <property type="entry name" value="Class I glutamine amidotransferase-like"/>
    <property type="match status" value="1"/>
</dbReference>
<feature type="active site" evidence="12 13">
    <location>
        <position position="185"/>
    </location>
</feature>
<keyword evidence="7 12" id="KW-0315">Glutamine amidotransferase</keyword>
<organism evidence="15">
    <name type="scientific">Sulfurihydrogenibium azorense</name>
    <dbReference type="NCBI Taxonomy" id="309806"/>
    <lineage>
        <taxon>Bacteria</taxon>
        <taxon>Pseudomonadati</taxon>
        <taxon>Aquificota</taxon>
        <taxon>Aquificia</taxon>
        <taxon>Aquificales</taxon>
        <taxon>Hydrogenothermaceae</taxon>
        <taxon>Sulfurihydrogenibium</taxon>
    </lineage>
</organism>
<gene>
    <name evidence="12 15" type="primary">hisH</name>
    <name evidence="15" type="ORF">ENO34_04385</name>
</gene>
<comment type="pathway">
    <text evidence="2 12">Amino-acid biosynthesis; L-histidine biosynthesis; L-histidine from 5-phospho-alpha-D-ribose 1-diphosphate: step 5/9.</text>
</comment>
<name>A0A832DS60_9AQUI</name>
<evidence type="ECO:0000256" key="8">
    <source>
        <dbReference type="ARBA" id="ARBA00023102"/>
    </source>
</evidence>
<dbReference type="EC" id="3.5.1.2" evidence="12"/>
<evidence type="ECO:0000256" key="1">
    <source>
        <dbReference type="ARBA" id="ARBA00004496"/>
    </source>
</evidence>
<proteinExistence type="inferred from homology"/>
<keyword evidence="6 12" id="KW-0378">Hydrolase</keyword>
<comment type="catalytic activity">
    <reaction evidence="11 12">
        <text>L-glutamine + H2O = L-glutamate + NH4(+)</text>
        <dbReference type="Rhea" id="RHEA:15889"/>
        <dbReference type="ChEBI" id="CHEBI:15377"/>
        <dbReference type="ChEBI" id="CHEBI:28938"/>
        <dbReference type="ChEBI" id="CHEBI:29985"/>
        <dbReference type="ChEBI" id="CHEBI:58359"/>
        <dbReference type="EC" id="3.5.1.2"/>
    </reaction>
</comment>
<dbReference type="CDD" id="cd01748">
    <property type="entry name" value="GATase1_IGP_Synthase"/>
    <property type="match status" value="1"/>
</dbReference>